<dbReference type="Proteomes" id="UP000007800">
    <property type="component" value="Unassembled WGS sequence"/>
</dbReference>
<feature type="non-terminal residue" evidence="2">
    <location>
        <position position="332"/>
    </location>
</feature>
<reference evidence="2 3" key="1">
    <citation type="submission" date="2008-07" db="EMBL/GenBank/DDBJ databases">
        <authorList>
            <person name="El-Sayed N."/>
            <person name="Caler E."/>
            <person name="Inman J."/>
            <person name="Amedeo P."/>
            <person name="Hass B."/>
            <person name="Wortman J."/>
        </authorList>
    </citation>
    <scope>NUCLEOTIDE SEQUENCE [LARGE SCALE GENOMIC DNA]</scope>
    <source>
        <strain evidence="3">ATCC 50983 / TXsc</strain>
    </source>
</reference>
<protein>
    <submittedName>
        <fullName evidence="2">Uncharacterized protein</fullName>
    </submittedName>
</protein>
<feature type="region of interest" description="Disordered" evidence="1">
    <location>
        <begin position="213"/>
        <end position="236"/>
    </location>
</feature>
<dbReference type="OMA" id="EYQHGEA"/>
<evidence type="ECO:0000313" key="3">
    <source>
        <dbReference type="Proteomes" id="UP000007800"/>
    </source>
</evidence>
<accession>C5LI36</accession>
<name>C5LI36_PERM5</name>
<sequence length="332" mass="36832">QCNTEEGSSSRVPRLAAQPLPRSTVPPVLAWSVRQAELNYHMGVSPLSVRPNASSRASKGYQQQRPSRSPPLLLSPPGSQRVYYLNSSLDRRRRSGSAVSIGGGGNYERPEFDTQRRHFPDTDDEDDGPRYEYHQVSNPSRCSAPAVFYNSQQRLPAPSPEPIRLPPIMPSVTDRVTIDLAFFMHLVDTYSNSGDYFKRMRLCSMMQLMIDEFEPPSPSTRNGRPLPSDDAADVKAPGETRHSLKCLPFGSFTYNLHLPWASDLDFVLLPGSARYRRLLTPWVSVGGEYQHGEASHYANSYQSESSGGVIVDESTSVGSIDDHVKAAAECVK</sequence>
<evidence type="ECO:0000256" key="1">
    <source>
        <dbReference type="SAM" id="MobiDB-lite"/>
    </source>
</evidence>
<dbReference type="InParanoid" id="C5LI36"/>
<dbReference type="AlphaFoldDB" id="C5LI36"/>
<dbReference type="GeneID" id="9047892"/>
<feature type="region of interest" description="Disordered" evidence="1">
    <location>
        <begin position="1"/>
        <end position="26"/>
    </location>
</feature>
<dbReference type="RefSeq" id="XP_002771755.1">
    <property type="nucleotide sequence ID" value="XM_002771709.1"/>
</dbReference>
<gene>
    <name evidence="2" type="ORF">Pmar_PMAR026246</name>
</gene>
<organism evidence="3">
    <name type="scientific">Perkinsus marinus (strain ATCC 50983 / TXsc)</name>
    <dbReference type="NCBI Taxonomy" id="423536"/>
    <lineage>
        <taxon>Eukaryota</taxon>
        <taxon>Sar</taxon>
        <taxon>Alveolata</taxon>
        <taxon>Perkinsozoa</taxon>
        <taxon>Perkinsea</taxon>
        <taxon>Perkinsida</taxon>
        <taxon>Perkinsidae</taxon>
        <taxon>Perkinsus</taxon>
    </lineage>
</organism>
<feature type="compositionally biased region" description="Polar residues" evidence="1">
    <location>
        <begin position="51"/>
        <end position="61"/>
    </location>
</feature>
<feature type="region of interest" description="Disordered" evidence="1">
    <location>
        <begin position="94"/>
        <end position="138"/>
    </location>
</feature>
<evidence type="ECO:0000313" key="2">
    <source>
        <dbReference type="EMBL" id="EER03571.1"/>
    </source>
</evidence>
<feature type="compositionally biased region" description="Low complexity" evidence="1">
    <location>
        <begin position="62"/>
        <end position="80"/>
    </location>
</feature>
<feature type="non-terminal residue" evidence="2">
    <location>
        <position position="1"/>
    </location>
</feature>
<dbReference type="EMBL" id="GG682187">
    <property type="protein sequence ID" value="EER03571.1"/>
    <property type="molecule type" value="Genomic_DNA"/>
</dbReference>
<keyword evidence="3" id="KW-1185">Reference proteome</keyword>
<feature type="region of interest" description="Disordered" evidence="1">
    <location>
        <begin position="49"/>
        <end position="80"/>
    </location>
</feature>
<feature type="compositionally biased region" description="Polar residues" evidence="1">
    <location>
        <begin position="1"/>
        <end position="11"/>
    </location>
</feature>
<proteinExistence type="predicted"/>
<feature type="compositionally biased region" description="Basic and acidic residues" evidence="1">
    <location>
        <begin position="108"/>
        <end position="121"/>
    </location>
</feature>